<keyword evidence="1" id="KW-1133">Transmembrane helix</keyword>
<feature type="transmembrane region" description="Helical" evidence="1">
    <location>
        <begin position="65"/>
        <end position="81"/>
    </location>
</feature>
<reference evidence="2" key="1">
    <citation type="submission" date="2022-05" db="EMBL/GenBank/DDBJ databases">
        <title>Novel bacterial taxa in a minimal lignocellulolytic consortium and its capacity to transform plastics disclosed by genome-resolved metagenomics.</title>
        <authorList>
            <person name="Rodriguez C.A.D."/>
            <person name="Diaz-Garcia L."/>
            <person name="Herrera K."/>
            <person name="Tarazona N.A."/>
            <person name="Sproer C."/>
            <person name="Overmann J."/>
            <person name="Jimenez D.J."/>
        </authorList>
    </citation>
    <scope>NUCLEOTIDE SEQUENCE</scope>
    <source>
        <strain evidence="2">MAG5</strain>
    </source>
</reference>
<dbReference type="AlphaFoldDB" id="A0A9J6ZJM5"/>
<keyword evidence="1" id="KW-0812">Transmembrane</keyword>
<sequence>MQNKLPVQFRKSKTVSYQFERLQYCKSCNGYSVLSESECNNCHAKNSTISLEKYAHILNSRMKRTELLVVIALAALAVVFSQDLLQLLLTGAIGLSITIAYMILQRTYRNSEKSSRLQQLVMKESPIIRDYLQQEVQKSEELMEQNQLKLAYEDLREIGSLLHIDEIKLLKIDCLKHFIIRNDMDLELDTIIPNRYNADLVNYIYEVSKVNRQAIREDAIHYIVNYRHIIEALPNGHDILVSIASCTVKMKHYVTHFSSFILDFVQFMPRDRLLRLCKLLSNISNSELVELHLLKMKCKETVRVQYGFDPDFQGIL</sequence>
<dbReference type="KEGG" id="plig:NAG76_09540"/>
<protein>
    <submittedName>
        <fullName evidence="2">Uncharacterized protein</fullName>
    </submittedName>
</protein>
<dbReference type="Proteomes" id="UP001056756">
    <property type="component" value="Chromosome"/>
</dbReference>
<gene>
    <name evidence="2" type="ORF">NAG76_09540</name>
</gene>
<name>A0A9J6ZJM5_9BACL</name>
<accession>A0A9J6ZJM5</accession>
<organism evidence="2 3">
    <name type="scientific">Candidatus Pristimantibacillus lignocellulolyticus</name>
    <dbReference type="NCBI Taxonomy" id="2994561"/>
    <lineage>
        <taxon>Bacteria</taxon>
        <taxon>Bacillati</taxon>
        <taxon>Bacillota</taxon>
        <taxon>Bacilli</taxon>
        <taxon>Bacillales</taxon>
        <taxon>Paenibacillaceae</taxon>
        <taxon>Candidatus Pristimantibacillus</taxon>
    </lineage>
</organism>
<evidence type="ECO:0000313" key="3">
    <source>
        <dbReference type="Proteomes" id="UP001056756"/>
    </source>
</evidence>
<evidence type="ECO:0000313" key="2">
    <source>
        <dbReference type="EMBL" id="URN96435.1"/>
    </source>
</evidence>
<dbReference type="EMBL" id="CP097899">
    <property type="protein sequence ID" value="URN96435.1"/>
    <property type="molecule type" value="Genomic_DNA"/>
</dbReference>
<proteinExistence type="predicted"/>
<feature type="transmembrane region" description="Helical" evidence="1">
    <location>
        <begin position="87"/>
        <end position="104"/>
    </location>
</feature>
<keyword evidence="1" id="KW-0472">Membrane</keyword>
<evidence type="ECO:0000256" key="1">
    <source>
        <dbReference type="SAM" id="Phobius"/>
    </source>
</evidence>